<evidence type="ECO:0000256" key="1">
    <source>
        <dbReference type="SAM" id="MobiDB-lite"/>
    </source>
</evidence>
<evidence type="ECO:0000313" key="2">
    <source>
        <dbReference type="EMBL" id="CAA0810967.1"/>
    </source>
</evidence>
<dbReference type="Proteomes" id="UP001153555">
    <property type="component" value="Unassembled WGS sequence"/>
</dbReference>
<proteinExistence type="predicted"/>
<accession>A0A9N7MM02</accession>
<name>A0A9N7MM02_STRHE</name>
<dbReference type="AlphaFoldDB" id="A0A9N7MM02"/>
<sequence length="104" mass="11111">MDKVQKAYRGCAAPQAPATTANTSSLASSVEKTSSASSPSSPRIALSFSIVPDEPRWVMSGRPGHFVPLWTFSKLDIACFAAGIALTECMLRWAPKHVKGSKDD</sequence>
<dbReference type="EMBL" id="CACSLK010007726">
    <property type="protein sequence ID" value="CAA0810967.1"/>
    <property type="molecule type" value="Genomic_DNA"/>
</dbReference>
<feature type="compositionally biased region" description="Low complexity" evidence="1">
    <location>
        <begin position="12"/>
        <end position="43"/>
    </location>
</feature>
<organism evidence="2 3">
    <name type="scientific">Striga hermonthica</name>
    <name type="common">Purple witchweed</name>
    <name type="synonym">Buchnera hermonthica</name>
    <dbReference type="NCBI Taxonomy" id="68872"/>
    <lineage>
        <taxon>Eukaryota</taxon>
        <taxon>Viridiplantae</taxon>
        <taxon>Streptophyta</taxon>
        <taxon>Embryophyta</taxon>
        <taxon>Tracheophyta</taxon>
        <taxon>Spermatophyta</taxon>
        <taxon>Magnoliopsida</taxon>
        <taxon>eudicotyledons</taxon>
        <taxon>Gunneridae</taxon>
        <taxon>Pentapetalae</taxon>
        <taxon>asterids</taxon>
        <taxon>lamiids</taxon>
        <taxon>Lamiales</taxon>
        <taxon>Orobanchaceae</taxon>
        <taxon>Buchnereae</taxon>
        <taxon>Striga</taxon>
    </lineage>
</organism>
<feature type="region of interest" description="Disordered" evidence="1">
    <location>
        <begin position="1"/>
        <end position="43"/>
    </location>
</feature>
<keyword evidence="3" id="KW-1185">Reference proteome</keyword>
<evidence type="ECO:0000313" key="3">
    <source>
        <dbReference type="Proteomes" id="UP001153555"/>
    </source>
</evidence>
<gene>
    <name evidence="2" type="ORF">SHERM_12401</name>
</gene>
<dbReference type="OrthoDB" id="10389958at2759"/>
<protein>
    <submittedName>
        <fullName evidence="2">Uncharacterized protein</fullName>
    </submittedName>
</protein>
<reference evidence="2" key="1">
    <citation type="submission" date="2019-12" db="EMBL/GenBank/DDBJ databases">
        <authorList>
            <person name="Scholes J."/>
        </authorList>
    </citation>
    <scope>NUCLEOTIDE SEQUENCE</scope>
</reference>
<comment type="caution">
    <text evidence="2">The sequence shown here is derived from an EMBL/GenBank/DDBJ whole genome shotgun (WGS) entry which is preliminary data.</text>
</comment>